<protein>
    <submittedName>
        <fullName evidence="1">Uncharacterized protein</fullName>
    </submittedName>
</protein>
<name>A0ACC6Q8K3_9ACTN</name>
<comment type="caution">
    <text evidence="1">The sequence shown here is derived from an EMBL/GenBank/DDBJ whole genome shotgun (WGS) entry which is preliminary data.</text>
</comment>
<accession>A0ACC6Q8K3</accession>
<evidence type="ECO:0000313" key="2">
    <source>
        <dbReference type="Proteomes" id="UP001377168"/>
    </source>
</evidence>
<sequence length="101" mass="10887">MHVTYTFTPPPRGSLTRIRVRGDAGHYYRPAAPVMARKVRSSNGKDLRDLERRLSEPPRSADTLQAEHASELPAGAGPQAGRRAVIRAGTSGRAPFTAIPG</sequence>
<organism evidence="1 2">
    <name type="scientific">Streptomyces achmelvichensis</name>
    <dbReference type="NCBI Taxonomy" id="3134111"/>
    <lineage>
        <taxon>Bacteria</taxon>
        <taxon>Bacillati</taxon>
        <taxon>Actinomycetota</taxon>
        <taxon>Actinomycetes</taxon>
        <taxon>Kitasatosporales</taxon>
        <taxon>Streptomycetaceae</taxon>
        <taxon>Streptomyces</taxon>
    </lineage>
</organism>
<keyword evidence="2" id="KW-1185">Reference proteome</keyword>
<dbReference type="EMBL" id="JBBKAJ010000039">
    <property type="protein sequence ID" value="MEJ8640100.1"/>
    <property type="molecule type" value="Genomic_DNA"/>
</dbReference>
<evidence type="ECO:0000313" key="1">
    <source>
        <dbReference type="EMBL" id="MEJ8640100.1"/>
    </source>
</evidence>
<dbReference type="Proteomes" id="UP001377168">
    <property type="component" value="Unassembled WGS sequence"/>
</dbReference>
<gene>
    <name evidence="1" type="ORF">WKI67_43210</name>
</gene>
<proteinExistence type="predicted"/>
<reference evidence="1" key="1">
    <citation type="submission" date="2024-03" db="EMBL/GenBank/DDBJ databases">
        <title>Novel Streptomyces species of biotechnological and ecological value are a feature of Machair soil.</title>
        <authorList>
            <person name="Prole J.R."/>
            <person name="Goodfellow M."/>
            <person name="Allenby N."/>
            <person name="Ward A.C."/>
        </authorList>
    </citation>
    <scope>NUCLEOTIDE SEQUENCE</scope>
    <source>
        <strain evidence="1">MS2.AVA.5</strain>
    </source>
</reference>